<dbReference type="AlphaFoldDB" id="A0A7Y9XG66"/>
<organism evidence="2 3">
    <name type="scientific">Nocardiopsis sinuspersici</name>
    <dbReference type="NCBI Taxonomy" id="501010"/>
    <lineage>
        <taxon>Bacteria</taxon>
        <taxon>Bacillati</taxon>
        <taxon>Actinomycetota</taxon>
        <taxon>Actinomycetes</taxon>
        <taxon>Streptosporangiales</taxon>
        <taxon>Nocardiopsidaceae</taxon>
        <taxon>Nocardiopsis</taxon>
    </lineage>
</organism>
<evidence type="ECO:0000313" key="3">
    <source>
        <dbReference type="Proteomes" id="UP000584931"/>
    </source>
</evidence>
<feature type="compositionally biased region" description="Low complexity" evidence="1">
    <location>
        <begin position="340"/>
        <end position="351"/>
    </location>
</feature>
<gene>
    <name evidence="2" type="ORF">HNR06_003512</name>
</gene>
<evidence type="ECO:0000313" key="2">
    <source>
        <dbReference type="EMBL" id="NYH53923.1"/>
    </source>
</evidence>
<comment type="caution">
    <text evidence="2">The sequence shown here is derived from an EMBL/GenBank/DDBJ whole genome shotgun (WGS) entry which is preliminary data.</text>
</comment>
<reference evidence="2 3" key="1">
    <citation type="submission" date="2020-07" db="EMBL/GenBank/DDBJ databases">
        <title>Sequencing the genomes of 1000 actinobacteria strains.</title>
        <authorList>
            <person name="Klenk H.-P."/>
        </authorList>
    </citation>
    <scope>NUCLEOTIDE SEQUENCE [LARGE SCALE GENOMIC DNA]</scope>
    <source>
        <strain evidence="2 3">DSM 45278</strain>
    </source>
</reference>
<accession>A0A7Y9XG66</accession>
<proteinExistence type="predicted"/>
<sequence>MAVGLETRELLGAEDLLGLEVDHPGVVLHRGVGLAPRHPADLVAVEQVRERLAHPHVLQLGLGLVVEHQAAAVVARVLDPPEALDALERLLVGGGGGQGRVVDLALLDQQGGLAVVALVHDHLVEVHLRTLVAGLLAYQGDLRVGHLCLVERVRAAGDDGVGVELDELGVELGVLVVALADAVGHHGDRARPEVPVGGLGEDAVLDDLELDPGERVVEARADAEVVQLLQLGDLREAHRPAGRLQDPDGVVLVQVLGRQVGAVAPLQARAQGHDEVVALPGALLQEQVVPLVGLPVVERAGGQEEVGVHRVHQQRAVLHGDVARLGGQVEVEDAREPRGAARAGVATRAGGQHAGAGGARRAETDRSE</sequence>
<dbReference type="EMBL" id="JACCHL010000001">
    <property type="protein sequence ID" value="NYH53923.1"/>
    <property type="molecule type" value="Genomic_DNA"/>
</dbReference>
<name>A0A7Y9XG66_9ACTN</name>
<dbReference type="Proteomes" id="UP000584931">
    <property type="component" value="Unassembled WGS sequence"/>
</dbReference>
<feature type="region of interest" description="Disordered" evidence="1">
    <location>
        <begin position="333"/>
        <end position="368"/>
    </location>
</feature>
<protein>
    <submittedName>
        <fullName evidence="2">Uncharacterized protein</fullName>
    </submittedName>
</protein>
<evidence type="ECO:0000256" key="1">
    <source>
        <dbReference type="SAM" id="MobiDB-lite"/>
    </source>
</evidence>